<dbReference type="AlphaFoldDB" id="A0A2A6BTS1"/>
<gene>
    <name evidence="1" type="primary">WBGene00093070</name>
</gene>
<sequence length="238" mass="26758">MKLLLPVLLLTLQASIYDATTSVIEVHGWLGCHKKWKEPNCAMGCKTKQFEGIEGIRVASYEKDALWDDKMNTTATSKNGAFKILSREYEPPGILSVDYAFVRFCDEREAIRGMYAPERRTTPANVYADFGVLRSLFVLTIRCGTDTANKLLYTKLHLNDPLKSEARTSPILPWMLYKTPYEGMVTVEGVHVCGLNIDVGEFKVKKGDYKQQTGLEEGPHIASLGKPQFECDAKLQEL</sequence>
<proteinExistence type="predicted"/>
<organism evidence="1 2">
    <name type="scientific">Pristionchus pacificus</name>
    <name type="common">Parasitic nematode worm</name>
    <dbReference type="NCBI Taxonomy" id="54126"/>
    <lineage>
        <taxon>Eukaryota</taxon>
        <taxon>Metazoa</taxon>
        <taxon>Ecdysozoa</taxon>
        <taxon>Nematoda</taxon>
        <taxon>Chromadorea</taxon>
        <taxon>Rhabditida</taxon>
        <taxon>Rhabditina</taxon>
        <taxon>Diplogasteromorpha</taxon>
        <taxon>Diplogasteroidea</taxon>
        <taxon>Neodiplogasteridae</taxon>
        <taxon>Pristionchus</taxon>
    </lineage>
</organism>
<reference evidence="1" key="2">
    <citation type="submission" date="2022-06" db="UniProtKB">
        <authorList>
            <consortium name="EnsemblMetazoa"/>
        </authorList>
    </citation>
    <scope>IDENTIFICATION</scope>
    <source>
        <strain evidence="1">PS312</strain>
    </source>
</reference>
<evidence type="ECO:0000313" key="2">
    <source>
        <dbReference type="Proteomes" id="UP000005239"/>
    </source>
</evidence>
<dbReference type="Proteomes" id="UP000005239">
    <property type="component" value="Unassembled WGS sequence"/>
</dbReference>
<accession>A0A8R1U3U6</accession>
<name>A0A2A6BTS1_PRIPA</name>
<evidence type="ECO:0000313" key="1">
    <source>
        <dbReference type="EnsemblMetazoa" id="PPA03516.1"/>
    </source>
</evidence>
<accession>A0A2A6BTS1</accession>
<reference evidence="2" key="1">
    <citation type="journal article" date="2008" name="Nat. Genet.">
        <title>The Pristionchus pacificus genome provides a unique perspective on nematode lifestyle and parasitism.</title>
        <authorList>
            <person name="Dieterich C."/>
            <person name="Clifton S.W."/>
            <person name="Schuster L.N."/>
            <person name="Chinwalla A."/>
            <person name="Delehaunty K."/>
            <person name="Dinkelacker I."/>
            <person name="Fulton L."/>
            <person name="Fulton R."/>
            <person name="Godfrey J."/>
            <person name="Minx P."/>
            <person name="Mitreva M."/>
            <person name="Roeseler W."/>
            <person name="Tian H."/>
            <person name="Witte H."/>
            <person name="Yang S.P."/>
            <person name="Wilson R.K."/>
            <person name="Sommer R.J."/>
        </authorList>
    </citation>
    <scope>NUCLEOTIDE SEQUENCE [LARGE SCALE GENOMIC DNA]</scope>
    <source>
        <strain evidence="2">PS312</strain>
    </source>
</reference>
<dbReference type="EnsemblMetazoa" id="PPA03516.1">
    <property type="protein sequence ID" value="PPA03516.1"/>
    <property type="gene ID" value="WBGene00093070"/>
</dbReference>
<keyword evidence="2" id="KW-1185">Reference proteome</keyword>
<protein>
    <submittedName>
        <fullName evidence="1">Uncharacterized protein</fullName>
    </submittedName>
</protein>